<dbReference type="Gene3D" id="3.60.110.10">
    <property type="entry name" value="Carbon-nitrogen hydrolase"/>
    <property type="match status" value="1"/>
</dbReference>
<evidence type="ECO:0000313" key="3">
    <source>
        <dbReference type="EMBL" id="KAB2332244.1"/>
    </source>
</evidence>
<accession>A0A6L3V718</accession>
<organism evidence="3 4">
    <name type="scientific">Cytobacillus depressus</name>
    <dbReference type="NCBI Taxonomy" id="1602942"/>
    <lineage>
        <taxon>Bacteria</taxon>
        <taxon>Bacillati</taxon>
        <taxon>Bacillota</taxon>
        <taxon>Bacilli</taxon>
        <taxon>Bacillales</taxon>
        <taxon>Bacillaceae</taxon>
        <taxon>Cytobacillus</taxon>
    </lineage>
</organism>
<dbReference type="PANTHER" id="PTHR23088:SF27">
    <property type="entry name" value="DEAMINATED GLUTATHIONE AMIDASE"/>
    <property type="match status" value="1"/>
</dbReference>
<comment type="caution">
    <text evidence="3">The sequence shown here is derived from an EMBL/GenBank/DDBJ whole genome shotgun (WGS) entry which is preliminary data.</text>
</comment>
<evidence type="ECO:0000259" key="2">
    <source>
        <dbReference type="PROSITE" id="PS50263"/>
    </source>
</evidence>
<dbReference type="EMBL" id="WBOS01000009">
    <property type="protein sequence ID" value="KAB2332244.1"/>
    <property type="molecule type" value="Genomic_DNA"/>
</dbReference>
<dbReference type="Pfam" id="PF00795">
    <property type="entry name" value="CN_hydrolase"/>
    <property type="match status" value="1"/>
</dbReference>
<protein>
    <submittedName>
        <fullName evidence="3">Nitrilase</fullName>
    </submittedName>
</protein>
<feature type="domain" description="CN hydrolase" evidence="2">
    <location>
        <begin position="30"/>
        <end position="263"/>
    </location>
</feature>
<dbReference type="Proteomes" id="UP000481030">
    <property type="component" value="Unassembled WGS sequence"/>
</dbReference>
<name>A0A6L3V718_9BACI</name>
<dbReference type="AlphaFoldDB" id="A0A6L3V718"/>
<dbReference type="InterPro" id="IPR036526">
    <property type="entry name" value="C-N_Hydrolase_sf"/>
</dbReference>
<keyword evidence="4" id="KW-1185">Reference proteome</keyword>
<dbReference type="PROSITE" id="PS50263">
    <property type="entry name" value="CN_HYDROLASE"/>
    <property type="match status" value="1"/>
</dbReference>
<dbReference type="PANTHER" id="PTHR23088">
    <property type="entry name" value="NITRILASE-RELATED"/>
    <property type="match status" value="1"/>
</dbReference>
<gene>
    <name evidence="3" type="ORF">F7731_16865</name>
</gene>
<dbReference type="SUPFAM" id="SSF56317">
    <property type="entry name" value="Carbon-nitrogen hydrolase"/>
    <property type="match status" value="1"/>
</dbReference>
<comment type="similarity">
    <text evidence="1">Belongs to the carbon-nitrogen hydrolase superfamily. NIT1/NIT2 family.</text>
</comment>
<evidence type="ECO:0000313" key="4">
    <source>
        <dbReference type="Proteomes" id="UP000481030"/>
    </source>
</evidence>
<dbReference type="OrthoDB" id="9811121at2"/>
<reference evidence="3 4" key="1">
    <citation type="journal article" date="2016" name="Antonie Van Leeuwenhoek">
        <title>Bacillus depressus sp. nov., isolated from soil of a sunflower field.</title>
        <authorList>
            <person name="Wei X."/>
            <person name="Xin D."/>
            <person name="Xin Y."/>
            <person name="Zhang H."/>
            <person name="Wang T."/>
            <person name="Zhang J."/>
        </authorList>
    </citation>
    <scope>NUCLEOTIDE SEQUENCE [LARGE SCALE GENOMIC DNA]</scope>
    <source>
        <strain evidence="3 4">BZ1</strain>
    </source>
</reference>
<evidence type="ECO:0000256" key="1">
    <source>
        <dbReference type="ARBA" id="ARBA00010613"/>
    </source>
</evidence>
<dbReference type="InterPro" id="IPR003010">
    <property type="entry name" value="C-N_Hydrolase"/>
</dbReference>
<proteinExistence type="inferred from homology"/>
<sequence length="294" mass="32854">MIQILLIYRFEFSEQFINLVYTAKDVLRLLKVAAIQLQAYPSQRETNINNCIQMVEEAAKQGAELIVLPELWISGYYLSKEEFQLFGEAPTGKTVGLFQDLAKNLGTVLVVPFVEVENEQLFIALAVIETTGEVITTYRKAFLWGREKDIFTPGERVFNPVETSKGKIGVLICADIEFPEPSRILALQGADLIVVPSVWSYGAETRWDIQLPARALDNTVFILGVNTVNEGSCGKSKLVAPNGEVLCEAPRDETSILIHDVDFSLIPKTRIDVPYLDDLDKDLYPATIKTKLPV</sequence>